<reference evidence="10" key="1">
    <citation type="submission" date="2021-06" db="EMBL/GenBank/DDBJ databases">
        <authorList>
            <person name="Kallberg Y."/>
            <person name="Tangrot J."/>
            <person name="Rosling A."/>
        </authorList>
    </citation>
    <scope>NUCLEOTIDE SEQUENCE</scope>
    <source>
        <strain evidence="10">MT106</strain>
    </source>
</reference>
<feature type="binding site" evidence="8">
    <location>
        <position position="81"/>
    </location>
    <ligand>
        <name>Fe cation</name>
        <dbReference type="ChEBI" id="CHEBI:24875"/>
        <label>1</label>
    </ligand>
</feature>
<feature type="binding site" evidence="8">
    <location>
        <position position="204"/>
    </location>
    <ligand>
        <name>Fe cation</name>
        <dbReference type="ChEBI" id="CHEBI:24875"/>
        <label>2</label>
    </ligand>
</feature>
<comment type="subunit">
    <text evidence="8">Component of a multi-subunit COQ enzyme complex, composed of at least COQ3, COQ4, COQ5, COQ6, COQ7 and COQ9.</text>
</comment>
<evidence type="ECO:0000256" key="5">
    <source>
        <dbReference type="ARBA" id="ARBA00023004"/>
    </source>
</evidence>
<dbReference type="HAMAP" id="MF_01658">
    <property type="entry name" value="COQ7"/>
    <property type="match status" value="1"/>
</dbReference>
<dbReference type="GO" id="GO:0016709">
    <property type="term" value="F:oxidoreductase activity, acting on paired donors, with incorporation or reduction of molecular oxygen, NAD(P)H as one donor, and incorporation of one atom of oxygen"/>
    <property type="evidence" value="ECO:0007669"/>
    <property type="project" value="UniProtKB-UniRule"/>
</dbReference>
<dbReference type="EC" id="1.14.99.60" evidence="8"/>
<comment type="subcellular location">
    <subcellularLocation>
        <location evidence="8">Mitochondrion inner membrane</location>
        <topology evidence="8">Peripheral membrane protein</topology>
        <orientation evidence="8">Matrix side</orientation>
    </subcellularLocation>
</comment>
<evidence type="ECO:0000256" key="2">
    <source>
        <dbReference type="ARBA" id="ARBA00022688"/>
    </source>
</evidence>
<gene>
    <name evidence="8" type="primary">COQ7</name>
    <name evidence="10" type="ORF">AGERDE_LOCUS5709</name>
</gene>
<dbReference type="GO" id="GO:0006744">
    <property type="term" value="P:ubiquinone biosynthetic process"/>
    <property type="evidence" value="ECO:0007669"/>
    <property type="project" value="UniProtKB-UniRule"/>
</dbReference>
<dbReference type="PANTHER" id="PTHR11237:SF4">
    <property type="entry name" value="5-DEMETHOXYUBIQUINONE HYDROXYLASE, MITOCHONDRIAL"/>
    <property type="match status" value="1"/>
</dbReference>
<proteinExistence type="inferred from homology"/>
<accession>A0A9N9FEZ3</accession>
<comment type="function">
    <text evidence="8">Catalyzes the hydroxylation of 2-polyprenyl-3-methyl-6-methoxy-1,4-benzoquinol (DMQH2) during ubiquinone biosynthesis. Has also a structural role in the COQ enzyme complex, stabilizing other COQ polypeptides.</text>
</comment>
<dbReference type="Proteomes" id="UP000789831">
    <property type="component" value="Unassembled WGS sequence"/>
</dbReference>
<evidence type="ECO:0000256" key="8">
    <source>
        <dbReference type="HAMAP-Rule" id="MF_03194"/>
    </source>
</evidence>
<keyword evidence="11" id="KW-1185">Reference proteome</keyword>
<keyword evidence="6 8" id="KW-0503">Monooxygenase</keyword>
<feature type="binding site" evidence="8">
    <location>
        <position position="201"/>
    </location>
    <ligand>
        <name>Fe cation</name>
        <dbReference type="ChEBI" id="CHEBI:24875"/>
        <label>2</label>
    </ligand>
</feature>
<dbReference type="GO" id="GO:0046872">
    <property type="term" value="F:metal ion binding"/>
    <property type="evidence" value="ECO:0007669"/>
    <property type="project" value="UniProtKB-KW"/>
</dbReference>
<feature type="binding site" evidence="8">
    <location>
        <position position="115"/>
    </location>
    <ligand>
        <name>Fe cation</name>
        <dbReference type="ChEBI" id="CHEBI:24875"/>
        <label>1</label>
    </ligand>
</feature>
<dbReference type="OrthoDB" id="275371at2759"/>
<dbReference type="PANTHER" id="PTHR11237">
    <property type="entry name" value="COENZYME Q10 BIOSYNTHESIS PROTEIN 7"/>
    <property type="match status" value="1"/>
</dbReference>
<evidence type="ECO:0000256" key="7">
    <source>
        <dbReference type="ARBA" id="ARBA00023136"/>
    </source>
</evidence>
<evidence type="ECO:0000256" key="4">
    <source>
        <dbReference type="ARBA" id="ARBA00023002"/>
    </source>
</evidence>
<dbReference type="GO" id="GO:0031314">
    <property type="term" value="C:extrinsic component of mitochondrial inner membrane"/>
    <property type="evidence" value="ECO:0007669"/>
    <property type="project" value="UniProtKB-UniRule"/>
</dbReference>
<keyword evidence="3 8" id="KW-0479">Metal-binding</keyword>
<comment type="pathway">
    <text evidence="1 8">Cofactor biosynthesis; ubiquinone biosynthesis.</text>
</comment>
<comment type="caution">
    <text evidence="10">The sequence shown here is derived from an EMBL/GenBank/DDBJ whole genome shotgun (WGS) entry which is preliminary data.</text>
</comment>
<feature type="region of interest" description="Disordered" evidence="9">
    <location>
        <begin position="38"/>
        <end position="65"/>
    </location>
</feature>
<feature type="binding site" evidence="8">
    <location>
        <position position="164"/>
    </location>
    <ligand>
        <name>Fe cation</name>
        <dbReference type="ChEBI" id="CHEBI:24875"/>
        <label>2</label>
    </ligand>
</feature>
<feature type="binding site" evidence="8">
    <location>
        <position position="112"/>
    </location>
    <ligand>
        <name>Fe cation</name>
        <dbReference type="ChEBI" id="CHEBI:24875"/>
        <label>1</label>
    </ligand>
</feature>
<keyword evidence="5 8" id="KW-0408">Iron</keyword>
<protein>
    <recommendedName>
        <fullName evidence="8">5-demethoxyubiquinone hydroxylase, mitochondrial</fullName>
        <shortName evidence="8">DMQ hydroxylase</shortName>
        <ecNumber evidence="8">1.14.99.60</ecNumber>
    </recommendedName>
    <alternativeName>
        <fullName evidence="8">Ubiquinone biosynthesis monooxygenase COQ7</fullName>
    </alternativeName>
</protein>
<dbReference type="InterPro" id="IPR009078">
    <property type="entry name" value="Ferritin-like_SF"/>
</dbReference>
<keyword evidence="7 8" id="KW-0472">Membrane</keyword>
<feature type="binding site" evidence="8">
    <location>
        <position position="112"/>
    </location>
    <ligand>
        <name>Fe cation</name>
        <dbReference type="ChEBI" id="CHEBI:24875"/>
        <label>2</label>
    </ligand>
</feature>
<keyword evidence="8" id="KW-0999">Mitochondrion inner membrane</keyword>
<comment type="catalytic activity">
    <reaction evidence="8">
        <text>a 5-methoxy-2-methyl-3-(all-trans-polyprenyl)benzene-1,4-diol + AH2 + O2 = a 3-demethylubiquinol + A + H2O</text>
        <dbReference type="Rhea" id="RHEA:50908"/>
        <dbReference type="Rhea" id="RHEA-COMP:10859"/>
        <dbReference type="Rhea" id="RHEA-COMP:10914"/>
        <dbReference type="ChEBI" id="CHEBI:13193"/>
        <dbReference type="ChEBI" id="CHEBI:15377"/>
        <dbReference type="ChEBI" id="CHEBI:15379"/>
        <dbReference type="ChEBI" id="CHEBI:17499"/>
        <dbReference type="ChEBI" id="CHEBI:84167"/>
        <dbReference type="ChEBI" id="CHEBI:84422"/>
        <dbReference type="EC" id="1.14.99.60"/>
    </reaction>
</comment>
<evidence type="ECO:0000313" key="10">
    <source>
        <dbReference type="EMBL" id="CAG8530992.1"/>
    </source>
</evidence>
<dbReference type="EMBL" id="CAJVPL010000804">
    <property type="protein sequence ID" value="CAG8530992.1"/>
    <property type="molecule type" value="Genomic_DNA"/>
</dbReference>
<keyword evidence="8" id="KW-0496">Mitochondrion</keyword>
<feature type="binding site" evidence="8">
    <location>
        <position position="201"/>
    </location>
    <ligand>
        <name>Fe cation</name>
        <dbReference type="ChEBI" id="CHEBI:24875"/>
        <label>1</label>
    </ligand>
</feature>
<evidence type="ECO:0000256" key="6">
    <source>
        <dbReference type="ARBA" id="ARBA00023033"/>
    </source>
</evidence>
<dbReference type="CDD" id="cd01042">
    <property type="entry name" value="DMQH"/>
    <property type="match status" value="1"/>
</dbReference>
<evidence type="ECO:0000256" key="3">
    <source>
        <dbReference type="ARBA" id="ARBA00022723"/>
    </source>
</evidence>
<dbReference type="InterPro" id="IPR011566">
    <property type="entry name" value="Ubq_synth_Coq7"/>
</dbReference>
<comment type="cofactor">
    <cofactor evidence="8">
        <name>Fe cation</name>
        <dbReference type="ChEBI" id="CHEBI:24875"/>
    </cofactor>
    <text evidence="8">Binds 2 iron ions per subunit.</text>
</comment>
<organism evidence="10 11">
    <name type="scientific">Ambispora gerdemannii</name>
    <dbReference type="NCBI Taxonomy" id="144530"/>
    <lineage>
        <taxon>Eukaryota</taxon>
        <taxon>Fungi</taxon>
        <taxon>Fungi incertae sedis</taxon>
        <taxon>Mucoromycota</taxon>
        <taxon>Glomeromycotina</taxon>
        <taxon>Glomeromycetes</taxon>
        <taxon>Archaeosporales</taxon>
        <taxon>Ambisporaceae</taxon>
        <taxon>Ambispora</taxon>
    </lineage>
</organism>
<dbReference type="AlphaFoldDB" id="A0A9N9FEZ3"/>
<comment type="similarity">
    <text evidence="8">Belongs to the COQ7 family.</text>
</comment>
<evidence type="ECO:0000256" key="9">
    <source>
        <dbReference type="SAM" id="MobiDB-lite"/>
    </source>
</evidence>
<evidence type="ECO:0000313" key="11">
    <source>
        <dbReference type="Proteomes" id="UP000789831"/>
    </source>
</evidence>
<dbReference type="GO" id="GO:0008682">
    <property type="term" value="F:3-demethoxyubiquinol 3-hydroxylase activity"/>
    <property type="evidence" value="ECO:0007669"/>
    <property type="project" value="UniProtKB-EC"/>
</dbReference>
<feature type="compositionally biased region" description="Polar residues" evidence="9">
    <location>
        <begin position="38"/>
        <end position="48"/>
    </location>
</feature>
<evidence type="ECO:0000256" key="1">
    <source>
        <dbReference type="ARBA" id="ARBA00004749"/>
    </source>
</evidence>
<name>A0A9N9FEZ3_9GLOM</name>
<dbReference type="Pfam" id="PF03232">
    <property type="entry name" value="COQ7"/>
    <property type="match status" value="1"/>
</dbReference>
<dbReference type="SUPFAM" id="SSF47240">
    <property type="entry name" value="Ferritin-like"/>
    <property type="match status" value="1"/>
</dbReference>
<keyword evidence="2 8" id="KW-0831">Ubiquinone biosynthesis</keyword>
<keyword evidence="4 8" id="KW-0560">Oxidoreductase</keyword>
<sequence length="240" mass="27308">MHLLLRSSKPKNLRYLFVAHHNHIFTGKLNDNLSWRSQHTAAGSSNDNNPDDNKTRKKSRPLTEHEKSIISSMIRVDHAGEIGADWIYRGQMAVLGKDKVVGPVIQEMWDQEKYHLSTFDEIISRHRVRPTFLRPIWETTGFLLGAGTALLGKEAAMACTEAVETTIGEHYNDQLRELIKFENNEEITELTQVIKKFRDDELHHLDTAVDHDAQKAPFHGPLTAIINNGCKAAIWIATRI</sequence>